<organism evidence="2 3">
    <name type="scientific">Candidatus Pullilachnospira stercoravium</name>
    <dbReference type="NCBI Taxonomy" id="2840913"/>
    <lineage>
        <taxon>Bacteria</taxon>
        <taxon>Bacillati</taxon>
        <taxon>Bacillota</taxon>
        <taxon>Clostridia</taxon>
        <taxon>Lachnospirales</taxon>
        <taxon>Lachnospiraceae</taxon>
        <taxon>Lachnospiraceae incertae sedis</taxon>
        <taxon>Candidatus Pullilachnospira</taxon>
    </lineage>
</organism>
<protein>
    <submittedName>
        <fullName evidence="2">DUF4037 domain-containing protein</fullName>
    </submittedName>
</protein>
<dbReference type="AlphaFoldDB" id="A0A9D1NVN1"/>
<name>A0A9D1NVN1_9FIRM</name>
<gene>
    <name evidence="2" type="ORF">IAA63_08510</name>
</gene>
<dbReference type="InterPro" id="IPR025117">
    <property type="entry name" value="DUF4037"/>
</dbReference>
<evidence type="ECO:0000313" key="3">
    <source>
        <dbReference type="Proteomes" id="UP000886723"/>
    </source>
</evidence>
<evidence type="ECO:0000259" key="1">
    <source>
        <dbReference type="Pfam" id="PF13228"/>
    </source>
</evidence>
<evidence type="ECO:0000313" key="2">
    <source>
        <dbReference type="EMBL" id="HIV13161.1"/>
    </source>
</evidence>
<reference evidence="2" key="2">
    <citation type="journal article" date="2021" name="PeerJ">
        <title>Extensive microbial diversity within the chicken gut microbiome revealed by metagenomics and culture.</title>
        <authorList>
            <person name="Gilroy R."/>
            <person name="Ravi A."/>
            <person name="Getino M."/>
            <person name="Pursley I."/>
            <person name="Horton D.L."/>
            <person name="Alikhan N.F."/>
            <person name="Baker D."/>
            <person name="Gharbi K."/>
            <person name="Hall N."/>
            <person name="Watson M."/>
            <person name="Adriaenssens E.M."/>
            <person name="Foster-Nyarko E."/>
            <person name="Jarju S."/>
            <person name="Secka A."/>
            <person name="Antonio M."/>
            <person name="Oren A."/>
            <person name="Chaudhuri R.R."/>
            <person name="La Ragione R."/>
            <person name="Hildebrand F."/>
            <person name="Pallen M.J."/>
        </authorList>
    </citation>
    <scope>NUCLEOTIDE SEQUENCE</scope>
    <source>
        <strain evidence="2">ChiBcec2-4451</strain>
    </source>
</reference>
<dbReference type="Pfam" id="PF13228">
    <property type="entry name" value="DUF4037"/>
    <property type="match status" value="1"/>
</dbReference>
<comment type="caution">
    <text evidence="2">The sequence shown here is derived from an EMBL/GenBank/DDBJ whole genome shotgun (WGS) entry which is preliminary data.</text>
</comment>
<dbReference type="EMBL" id="DVON01000180">
    <property type="protein sequence ID" value="HIV13161.1"/>
    <property type="molecule type" value="Genomic_DNA"/>
</dbReference>
<dbReference type="Proteomes" id="UP000886723">
    <property type="component" value="Unassembled WGS sequence"/>
</dbReference>
<feature type="domain" description="DUF4037" evidence="1">
    <location>
        <begin position="145"/>
        <end position="242"/>
    </location>
</feature>
<proteinExistence type="predicted"/>
<reference evidence="2" key="1">
    <citation type="submission" date="2020-10" db="EMBL/GenBank/DDBJ databases">
        <authorList>
            <person name="Gilroy R."/>
        </authorList>
    </citation>
    <scope>NUCLEOTIDE SEQUENCE</scope>
    <source>
        <strain evidence="2">ChiBcec2-4451</strain>
    </source>
</reference>
<accession>A0A9D1NVN1</accession>
<sequence>MAEFIKGMKLAESFFEEAARPLLASRYPGLSYSAGLLGFGSDVLGYDDFTSCDHMWGPRFYLFLAPEDIGKREAIMDLFSRKLPPVYRGFSVNFSEPDPEDHGVRHAEQADGDRISPLIYIYTETEYLNEYLGCGDLSALRETDWLSFSEHKLLALTAGKFFQDDLKMADRLSNLNFYPESVRLYLIASNWSLAAEEQAFVRRCADVGDETGSMLACARIAERLMRLAFLYCRRYAPYSKWFGTAFARLPIDPEIKERIRLSLAAPDIETREEHLVNAQLLMAKFHNELGITEPVPVSIQNYFERKILVIWADRMAAAVKQKLQGTVFEEMPLIGSLSEVANFTALTEQAQLRRNIADFYDSLAQKRQR</sequence>